<dbReference type="EMBL" id="JAVJIU010000003">
    <property type="protein sequence ID" value="MDR5590769.1"/>
    <property type="molecule type" value="Genomic_DNA"/>
</dbReference>
<comment type="caution">
    <text evidence="5">The sequence shown here is derived from an EMBL/GenBank/DDBJ whole genome shotgun (WGS) entry which is preliminary data.</text>
</comment>
<feature type="domain" description="Dienelactone hydrolase" evidence="4">
    <location>
        <begin position="77"/>
        <end position="249"/>
    </location>
</feature>
<reference evidence="6" key="1">
    <citation type="submission" date="2023-07" db="EMBL/GenBank/DDBJ databases">
        <title>Christiangramia sp. SM2212., a novel bacterium of the family Flavobacteriaceae isolated from the sea sediment.</title>
        <authorList>
            <person name="Wang J."/>
            <person name="Zhang X."/>
        </authorList>
    </citation>
    <scope>NUCLEOTIDE SEQUENCE [LARGE SCALE GENOMIC DNA]</scope>
    <source>
        <strain evidence="6">SM2212</strain>
    </source>
</reference>
<keyword evidence="2" id="KW-0378">Hydrolase</keyword>
<feature type="chain" id="PRO_5046943218" evidence="3">
    <location>
        <begin position="21"/>
        <end position="264"/>
    </location>
</feature>
<feature type="signal peptide" evidence="3">
    <location>
        <begin position="1"/>
        <end position="20"/>
    </location>
</feature>
<dbReference type="PANTHER" id="PTHR43037:SF5">
    <property type="entry name" value="FERULOYL ESTERASE"/>
    <property type="match status" value="1"/>
</dbReference>
<dbReference type="InterPro" id="IPR002925">
    <property type="entry name" value="Dienelactn_hydro"/>
</dbReference>
<protein>
    <submittedName>
        <fullName evidence="5">Prolyl oligopeptidase family serine peptidase</fullName>
    </submittedName>
</protein>
<dbReference type="RefSeq" id="WP_309561644.1">
    <property type="nucleotide sequence ID" value="NZ_JAVJIU010000003.1"/>
</dbReference>
<dbReference type="PANTHER" id="PTHR43037">
    <property type="entry name" value="UNNAMED PRODUCT-RELATED"/>
    <property type="match status" value="1"/>
</dbReference>
<evidence type="ECO:0000256" key="3">
    <source>
        <dbReference type="SAM" id="SignalP"/>
    </source>
</evidence>
<proteinExistence type="predicted"/>
<dbReference type="Pfam" id="PF01738">
    <property type="entry name" value="DLH"/>
    <property type="match status" value="1"/>
</dbReference>
<accession>A0ABU1ES14</accession>
<organism evidence="5 6">
    <name type="scientific">Christiangramia sediminicola</name>
    <dbReference type="NCBI Taxonomy" id="3073267"/>
    <lineage>
        <taxon>Bacteria</taxon>
        <taxon>Pseudomonadati</taxon>
        <taxon>Bacteroidota</taxon>
        <taxon>Flavobacteriia</taxon>
        <taxon>Flavobacteriales</taxon>
        <taxon>Flavobacteriaceae</taxon>
        <taxon>Christiangramia</taxon>
    </lineage>
</organism>
<dbReference type="InterPro" id="IPR029058">
    <property type="entry name" value="AB_hydrolase_fold"/>
</dbReference>
<evidence type="ECO:0000256" key="1">
    <source>
        <dbReference type="ARBA" id="ARBA00022729"/>
    </source>
</evidence>
<sequence length="264" mass="29305">MKKFKLLTPLFILLFTVVLTSCSSDDDENPEPDRTLEDIEADYQALNLSAGTNDVSIDNRGGNPWNFRIIIPESEANSPRPLVLTLHGASGGDQNAHKYTDCYAEEGFAEIDPIILSPNGGIDLWDDPFNQDMILGLLYLVNKFQNVDDSKVVVTGYSNGGNGAWKYAETTPGLFSAAIPIASSYNTYNTVGDPRLIDVPLYVIHGEEDELFPVEQTEEWVEATRSAGTDVTLEVVPELTHYNPCEYTPPVKNAAKWLREEVWN</sequence>
<keyword evidence="6" id="KW-1185">Reference proteome</keyword>
<evidence type="ECO:0000256" key="2">
    <source>
        <dbReference type="ARBA" id="ARBA00022801"/>
    </source>
</evidence>
<gene>
    <name evidence="5" type="ORF">RE431_08955</name>
</gene>
<dbReference type="SUPFAM" id="SSF53474">
    <property type="entry name" value="alpha/beta-Hydrolases"/>
    <property type="match status" value="1"/>
</dbReference>
<dbReference type="InterPro" id="IPR050955">
    <property type="entry name" value="Plant_Biomass_Hydrol_Est"/>
</dbReference>
<dbReference type="Proteomes" id="UP001257234">
    <property type="component" value="Unassembled WGS sequence"/>
</dbReference>
<dbReference type="Gene3D" id="3.40.50.1820">
    <property type="entry name" value="alpha/beta hydrolase"/>
    <property type="match status" value="1"/>
</dbReference>
<evidence type="ECO:0000313" key="5">
    <source>
        <dbReference type="EMBL" id="MDR5590769.1"/>
    </source>
</evidence>
<evidence type="ECO:0000313" key="6">
    <source>
        <dbReference type="Proteomes" id="UP001257234"/>
    </source>
</evidence>
<dbReference type="PROSITE" id="PS51257">
    <property type="entry name" value="PROKAR_LIPOPROTEIN"/>
    <property type="match status" value="1"/>
</dbReference>
<evidence type="ECO:0000259" key="4">
    <source>
        <dbReference type="Pfam" id="PF01738"/>
    </source>
</evidence>
<keyword evidence="1 3" id="KW-0732">Signal</keyword>
<name>A0ABU1ES14_9FLAO</name>